<gene>
    <name evidence="1" type="ORF">K460DRAFT_352135</name>
</gene>
<evidence type="ECO:0000313" key="1">
    <source>
        <dbReference type="EMBL" id="KAF1846939.1"/>
    </source>
</evidence>
<dbReference type="RefSeq" id="XP_040789502.1">
    <property type="nucleotide sequence ID" value="XM_040931622.1"/>
</dbReference>
<accession>A0A9P4GKN1</accession>
<dbReference type="OrthoDB" id="443772at2759"/>
<evidence type="ECO:0000313" key="2">
    <source>
        <dbReference type="Proteomes" id="UP000800039"/>
    </source>
</evidence>
<proteinExistence type="predicted"/>
<comment type="caution">
    <text evidence="1">The sequence shown here is derived from an EMBL/GenBank/DDBJ whole genome shotgun (WGS) entry which is preliminary data.</text>
</comment>
<dbReference type="EMBL" id="ML976615">
    <property type="protein sequence ID" value="KAF1846939.1"/>
    <property type="molecule type" value="Genomic_DNA"/>
</dbReference>
<reference evidence="1" key="1">
    <citation type="submission" date="2020-01" db="EMBL/GenBank/DDBJ databases">
        <authorList>
            <consortium name="DOE Joint Genome Institute"/>
            <person name="Haridas S."/>
            <person name="Albert R."/>
            <person name="Binder M."/>
            <person name="Bloem J."/>
            <person name="Labutti K."/>
            <person name="Salamov A."/>
            <person name="Andreopoulos B."/>
            <person name="Baker S.E."/>
            <person name="Barry K."/>
            <person name="Bills G."/>
            <person name="Bluhm B.H."/>
            <person name="Cannon C."/>
            <person name="Castanera R."/>
            <person name="Culley D.E."/>
            <person name="Daum C."/>
            <person name="Ezra D."/>
            <person name="Gonzalez J.B."/>
            <person name="Henrissat B."/>
            <person name="Kuo A."/>
            <person name="Liang C."/>
            <person name="Lipzen A."/>
            <person name="Lutzoni F."/>
            <person name="Magnuson J."/>
            <person name="Mondo S."/>
            <person name="Nolan M."/>
            <person name="Ohm R."/>
            <person name="Pangilinan J."/>
            <person name="Park H.-J."/>
            <person name="Ramirez L."/>
            <person name="Alfaro M."/>
            <person name="Sun H."/>
            <person name="Tritt A."/>
            <person name="Yoshinaga Y."/>
            <person name="Zwiers L.-H."/>
            <person name="Turgeon B.G."/>
            <person name="Goodwin S.B."/>
            <person name="Spatafora J.W."/>
            <person name="Crous P.W."/>
            <person name="Grigoriev I.V."/>
        </authorList>
    </citation>
    <scope>NUCLEOTIDE SEQUENCE</scope>
    <source>
        <strain evidence="1">CBS 394.84</strain>
    </source>
</reference>
<protein>
    <submittedName>
        <fullName evidence="1">Uncharacterized protein</fullName>
    </submittedName>
</protein>
<keyword evidence="2" id="KW-1185">Reference proteome</keyword>
<sequence>MGERIHFEELALSPTGKVNAGPLTTYLKPKDAFTPPPCTPDTIFYLATIAPHTDSYLLQGPVKKFAHLLPQIQDIVSNSPSAIDKLASLQEMEEDIWGEVEKNAQFEQDGFERFVVEGQRGVYTVLEVLRERNEEVKNVLPAAIYTVIAAGPLTTPSSYTSAAVAGTPSGYAAMTRLVGSFVDRGAAQTAARHIMLQLVDGVAGVTRTETWGAGGKGGGLLMAMCPGKMWEVKVVYEDQALRRAREGLDMEGEKVGWRV</sequence>
<name>A0A9P4GKN1_9PLEO</name>
<dbReference type="Proteomes" id="UP000800039">
    <property type="component" value="Unassembled WGS sequence"/>
</dbReference>
<dbReference type="GeneID" id="63848874"/>
<dbReference type="AlphaFoldDB" id="A0A9P4GKN1"/>
<organism evidence="1 2">
    <name type="scientific">Cucurbitaria berberidis CBS 394.84</name>
    <dbReference type="NCBI Taxonomy" id="1168544"/>
    <lineage>
        <taxon>Eukaryota</taxon>
        <taxon>Fungi</taxon>
        <taxon>Dikarya</taxon>
        <taxon>Ascomycota</taxon>
        <taxon>Pezizomycotina</taxon>
        <taxon>Dothideomycetes</taxon>
        <taxon>Pleosporomycetidae</taxon>
        <taxon>Pleosporales</taxon>
        <taxon>Pleosporineae</taxon>
        <taxon>Cucurbitariaceae</taxon>
        <taxon>Cucurbitaria</taxon>
    </lineage>
</organism>